<reference evidence="5" key="1">
    <citation type="submission" date="2011-02" db="EMBL/GenBank/DDBJ databases">
        <title>The complete genome of Planctomyces brasiliensis DSM 5305.</title>
        <authorList>
            <person name="Lucas S."/>
            <person name="Copeland A."/>
            <person name="Lapidus A."/>
            <person name="Bruce D."/>
            <person name="Goodwin L."/>
            <person name="Pitluck S."/>
            <person name="Kyrpides N."/>
            <person name="Mavromatis K."/>
            <person name="Pagani I."/>
            <person name="Ivanova N."/>
            <person name="Ovchinnikova G."/>
            <person name="Lu M."/>
            <person name="Detter J.C."/>
            <person name="Han C."/>
            <person name="Land M."/>
            <person name="Hauser L."/>
            <person name="Markowitz V."/>
            <person name="Cheng J.-F."/>
            <person name="Hugenholtz P."/>
            <person name="Woyke T."/>
            <person name="Wu D."/>
            <person name="Tindall B."/>
            <person name="Pomrenke H.G."/>
            <person name="Brambilla E."/>
            <person name="Klenk H.-P."/>
            <person name="Eisen J.A."/>
        </authorList>
    </citation>
    <scope>NUCLEOTIDE SEQUENCE [LARGE SCALE GENOMIC DNA]</scope>
    <source>
        <strain evidence="5">ATCC 49424 / DSM 5305 / JCM 21570 / NBRC 103401 / IFAM 1448</strain>
    </source>
</reference>
<evidence type="ECO:0000259" key="3">
    <source>
        <dbReference type="PROSITE" id="PS01031"/>
    </source>
</evidence>
<dbReference type="HOGENOM" id="CLU_046737_12_1_0"/>
<dbReference type="SUPFAM" id="SSF49764">
    <property type="entry name" value="HSP20-like chaperones"/>
    <property type="match status" value="1"/>
</dbReference>
<keyword evidence="4" id="KW-0346">Stress response</keyword>
<accession>F0SGB6</accession>
<dbReference type="STRING" id="756272.Plabr_1848"/>
<evidence type="ECO:0000313" key="5">
    <source>
        <dbReference type="Proteomes" id="UP000006860"/>
    </source>
</evidence>
<dbReference type="InterPro" id="IPR002068">
    <property type="entry name" value="A-crystallin/Hsp20_dom"/>
</dbReference>
<dbReference type="PROSITE" id="PS01031">
    <property type="entry name" value="SHSP"/>
    <property type="match status" value="1"/>
</dbReference>
<name>F0SGB6_RUBBR</name>
<dbReference type="AlphaFoldDB" id="F0SGB6"/>
<dbReference type="InterPro" id="IPR031107">
    <property type="entry name" value="Small_HSP"/>
</dbReference>
<dbReference type="OrthoDB" id="288864at2"/>
<evidence type="ECO:0000313" key="4">
    <source>
        <dbReference type="EMBL" id="ADY59458.1"/>
    </source>
</evidence>
<proteinExistence type="inferred from homology"/>
<dbReference type="KEGG" id="pbs:Plabr_1848"/>
<dbReference type="Proteomes" id="UP000006860">
    <property type="component" value="Chromosome"/>
</dbReference>
<gene>
    <name evidence="4" type="ordered locus">Plabr_1848</name>
</gene>
<dbReference type="InterPro" id="IPR008978">
    <property type="entry name" value="HSP20-like_chaperone"/>
</dbReference>
<evidence type="ECO:0000256" key="1">
    <source>
        <dbReference type="PROSITE-ProRule" id="PRU00285"/>
    </source>
</evidence>
<keyword evidence="5" id="KW-1185">Reference proteome</keyword>
<comment type="similarity">
    <text evidence="1 2">Belongs to the small heat shock protein (HSP20) family.</text>
</comment>
<dbReference type="CDD" id="cd06464">
    <property type="entry name" value="ACD_sHsps-like"/>
    <property type="match status" value="1"/>
</dbReference>
<dbReference type="PANTHER" id="PTHR11527">
    <property type="entry name" value="HEAT-SHOCK PROTEIN 20 FAMILY MEMBER"/>
    <property type="match status" value="1"/>
</dbReference>
<organism evidence="4 5">
    <name type="scientific">Rubinisphaera brasiliensis (strain ATCC 49424 / DSM 5305 / JCM 21570 / IAM 15109 / NBRC 103401 / IFAM 1448)</name>
    <name type="common">Planctomyces brasiliensis</name>
    <dbReference type="NCBI Taxonomy" id="756272"/>
    <lineage>
        <taxon>Bacteria</taxon>
        <taxon>Pseudomonadati</taxon>
        <taxon>Planctomycetota</taxon>
        <taxon>Planctomycetia</taxon>
        <taxon>Planctomycetales</taxon>
        <taxon>Planctomycetaceae</taxon>
        <taxon>Rubinisphaera</taxon>
    </lineage>
</organism>
<feature type="domain" description="SHSP" evidence="3">
    <location>
        <begin position="34"/>
        <end position="146"/>
    </location>
</feature>
<dbReference type="RefSeq" id="WP_013628185.1">
    <property type="nucleotide sequence ID" value="NC_015174.1"/>
</dbReference>
<dbReference type="EMBL" id="CP002546">
    <property type="protein sequence ID" value="ADY59458.1"/>
    <property type="molecule type" value="Genomic_DNA"/>
</dbReference>
<dbReference type="eggNOG" id="COG0071">
    <property type="taxonomic scope" value="Bacteria"/>
</dbReference>
<evidence type="ECO:0000256" key="2">
    <source>
        <dbReference type="RuleBase" id="RU003616"/>
    </source>
</evidence>
<sequence length="146" mass="16663">MPVFRWGEAWGTLQEFEREMDRLLQSVNFSIRGARAGRVYPAVNLYELDEEYLITAEIPGVSAEDLDLSIASGVLTMRGKRSTEPTIPEEQYRRRERIHGEWERALALPDRVDEDGLTAELKEGLLKVHLPKLKQSASRQIPVITS</sequence>
<protein>
    <submittedName>
        <fullName evidence="4">Heat shock protein Hsp20</fullName>
    </submittedName>
</protein>
<dbReference type="Gene3D" id="2.60.40.790">
    <property type="match status" value="1"/>
</dbReference>
<dbReference type="Pfam" id="PF00011">
    <property type="entry name" value="HSP20"/>
    <property type="match status" value="1"/>
</dbReference>